<evidence type="ECO:0000256" key="3">
    <source>
        <dbReference type="ARBA" id="ARBA00022989"/>
    </source>
</evidence>
<evidence type="ECO:0000313" key="7">
    <source>
        <dbReference type="Proteomes" id="UP001058364"/>
    </source>
</evidence>
<protein>
    <submittedName>
        <fullName evidence="6">Formate/nitrite transporter family protein</fullName>
    </submittedName>
</protein>
<accession>A0ABY5TVJ4</accession>
<evidence type="ECO:0000256" key="4">
    <source>
        <dbReference type="ARBA" id="ARBA00023136"/>
    </source>
</evidence>
<evidence type="ECO:0000256" key="2">
    <source>
        <dbReference type="ARBA" id="ARBA00022692"/>
    </source>
</evidence>
<dbReference type="RefSeq" id="WP_027123346.1">
    <property type="nucleotide sequence ID" value="NZ_CP103423.1"/>
</dbReference>
<dbReference type="Proteomes" id="UP001058364">
    <property type="component" value="Chromosome"/>
</dbReference>
<proteinExistence type="inferred from homology"/>
<organism evidence="6 7">
    <name type="scientific">Mesomycoplasma molare</name>
    <dbReference type="NCBI Taxonomy" id="171288"/>
    <lineage>
        <taxon>Bacteria</taxon>
        <taxon>Bacillati</taxon>
        <taxon>Mycoplasmatota</taxon>
        <taxon>Mycoplasmoidales</taxon>
        <taxon>Metamycoplasmataceae</taxon>
        <taxon>Mesomycoplasma</taxon>
    </lineage>
</organism>
<keyword evidence="2" id="KW-0812">Transmembrane</keyword>
<reference evidence="6" key="1">
    <citation type="submission" date="2022-08" db="EMBL/GenBank/DDBJ databases">
        <title>Complete genome sequence of Mycoplasma molare type strain H 542.</title>
        <authorList>
            <person name="Spergser J."/>
        </authorList>
    </citation>
    <scope>NUCLEOTIDE SEQUENCE</scope>
    <source>
        <strain evidence="6">H 542</strain>
    </source>
</reference>
<dbReference type="InterPro" id="IPR000292">
    <property type="entry name" value="For/NO2_transpt"/>
</dbReference>
<dbReference type="Gene3D" id="1.20.1080.10">
    <property type="entry name" value="Glycerol uptake facilitator protein"/>
    <property type="match status" value="1"/>
</dbReference>
<evidence type="ECO:0000313" key="6">
    <source>
        <dbReference type="EMBL" id="UWD34255.1"/>
    </source>
</evidence>
<name>A0ABY5TVJ4_9BACT</name>
<dbReference type="PANTHER" id="PTHR30520:SF6">
    <property type="entry name" value="FORMATE_NITRATE FAMILY TRANSPORTER (EUROFUNG)"/>
    <property type="match status" value="1"/>
</dbReference>
<dbReference type="Pfam" id="PF01226">
    <property type="entry name" value="Form_Nir_trans"/>
    <property type="match status" value="1"/>
</dbReference>
<dbReference type="PANTHER" id="PTHR30520">
    <property type="entry name" value="FORMATE TRANSPORTER-RELATED"/>
    <property type="match status" value="1"/>
</dbReference>
<comment type="subcellular location">
    <subcellularLocation>
        <location evidence="1">Membrane</location>
        <topology evidence="1">Multi-pass membrane protein</topology>
    </subcellularLocation>
</comment>
<dbReference type="EMBL" id="CP103423">
    <property type="protein sequence ID" value="UWD34255.1"/>
    <property type="molecule type" value="Genomic_DNA"/>
</dbReference>
<evidence type="ECO:0000256" key="5">
    <source>
        <dbReference type="ARBA" id="ARBA00049660"/>
    </source>
</evidence>
<keyword evidence="3" id="KW-1133">Transmembrane helix</keyword>
<keyword evidence="4" id="KW-0472">Membrane</keyword>
<sequence length="405" mass="46402">MHDYKSNFTNALDYGYQKTKLIWWKIFLMGMLASIYVAIAYVAYIYILSWYGNDELLRTGEFHLTGSALFVASLIFPVGLMMITILGGSLFTSDTLAMLAVFDKKARLYKVFRNLGIVFLGNLVGALIAAAVLRGASAFKGEQLRVIEYLITKKVSSYWYEILFSSMFSNLIVAGTVWSTLATRGAIGKIFIIFFFIWLFTVTGFHHVIANLIIFAFGWLFADVEYIQYFKTHEEIISWSQQAIDGGIITSDYLESRIIDFTKASKPTFESMSFGYKDSLYNIININSSHKLPAYSFDWTLKAFFVNALPALVGNWFSGAIVLPVSYWAVVKFKVDKYGTIDSEIIMENEIKEVIQNTHVDDIHEAEKIAYINLKQKQREEIKKELKKELWFDKIISKIKNKNKK</sequence>
<comment type="similarity">
    <text evidence="5">Belongs to the FNT transporter (TC 1.A.16) family.</text>
</comment>
<evidence type="ECO:0000256" key="1">
    <source>
        <dbReference type="ARBA" id="ARBA00004141"/>
    </source>
</evidence>
<keyword evidence="7" id="KW-1185">Reference proteome</keyword>
<dbReference type="InterPro" id="IPR023271">
    <property type="entry name" value="Aquaporin-like"/>
</dbReference>
<gene>
    <name evidence="6" type="ORF">NX772_00265</name>
</gene>